<proteinExistence type="predicted"/>
<gene>
    <name evidence="2" type="ORF">BT62DRAFT_634655</name>
</gene>
<evidence type="ECO:0000313" key="3">
    <source>
        <dbReference type="Proteomes" id="UP000812287"/>
    </source>
</evidence>
<keyword evidence="1" id="KW-0472">Membrane</keyword>
<dbReference type="AlphaFoldDB" id="A0A9P7VGS4"/>
<organism evidence="2 3">
    <name type="scientific">Guyanagaster necrorhizus</name>
    <dbReference type="NCBI Taxonomy" id="856835"/>
    <lineage>
        <taxon>Eukaryota</taxon>
        <taxon>Fungi</taxon>
        <taxon>Dikarya</taxon>
        <taxon>Basidiomycota</taxon>
        <taxon>Agaricomycotina</taxon>
        <taxon>Agaricomycetes</taxon>
        <taxon>Agaricomycetidae</taxon>
        <taxon>Agaricales</taxon>
        <taxon>Marasmiineae</taxon>
        <taxon>Physalacriaceae</taxon>
        <taxon>Guyanagaster</taxon>
    </lineage>
</organism>
<name>A0A9P7VGS4_9AGAR</name>
<evidence type="ECO:0000256" key="1">
    <source>
        <dbReference type="SAM" id="Phobius"/>
    </source>
</evidence>
<feature type="transmembrane region" description="Helical" evidence="1">
    <location>
        <begin position="38"/>
        <end position="66"/>
    </location>
</feature>
<keyword evidence="1" id="KW-0812">Transmembrane</keyword>
<dbReference type="EMBL" id="MU250574">
    <property type="protein sequence ID" value="KAG7440282.1"/>
    <property type="molecule type" value="Genomic_DNA"/>
</dbReference>
<sequence length="153" mass="17348">MLYGGTTKGRERLYAATLERTSHLYRVHRRCEKCPHELIVLSTISCISLCKLLCLMFHFSSIWLSLQMLACISLRSLLRPVSFVSFGCSPKCPHVYLCAVCCAMYGTVPPCGQCVQITGRWWSEMSFCDALQRSRYLNSGPIHPCIVIRSLFS</sequence>
<dbReference type="OrthoDB" id="3068819at2759"/>
<reference evidence="2" key="1">
    <citation type="submission" date="2020-11" db="EMBL/GenBank/DDBJ databases">
        <title>Adaptations for nitrogen fixation in a non-lichenized fungal sporocarp promotes dispersal by wood-feeding termites.</title>
        <authorList>
            <consortium name="DOE Joint Genome Institute"/>
            <person name="Koch R.A."/>
            <person name="Yoon G."/>
            <person name="Arayal U."/>
            <person name="Lail K."/>
            <person name="Amirebrahimi M."/>
            <person name="Labutti K."/>
            <person name="Lipzen A."/>
            <person name="Riley R."/>
            <person name="Barry K."/>
            <person name="Henrissat B."/>
            <person name="Grigoriev I.V."/>
            <person name="Herr J.R."/>
            <person name="Aime M.C."/>
        </authorList>
    </citation>
    <scope>NUCLEOTIDE SEQUENCE</scope>
    <source>
        <strain evidence="2">MCA 3950</strain>
    </source>
</reference>
<keyword evidence="1" id="KW-1133">Transmembrane helix</keyword>
<keyword evidence="3" id="KW-1185">Reference proteome</keyword>
<protein>
    <submittedName>
        <fullName evidence="2">Uncharacterized protein</fullName>
    </submittedName>
</protein>
<evidence type="ECO:0000313" key="2">
    <source>
        <dbReference type="EMBL" id="KAG7440282.1"/>
    </source>
</evidence>
<dbReference type="Proteomes" id="UP000812287">
    <property type="component" value="Unassembled WGS sequence"/>
</dbReference>
<accession>A0A9P7VGS4</accession>
<dbReference type="GeneID" id="66104002"/>
<dbReference type="RefSeq" id="XP_043033782.1">
    <property type="nucleotide sequence ID" value="XM_043181706.1"/>
</dbReference>
<comment type="caution">
    <text evidence="2">The sequence shown here is derived from an EMBL/GenBank/DDBJ whole genome shotgun (WGS) entry which is preliminary data.</text>
</comment>